<protein>
    <submittedName>
        <fullName evidence="1">Glycosyltransferase</fullName>
        <ecNumber evidence="1">2.4.-.-</ecNumber>
    </submittedName>
</protein>
<dbReference type="KEGG" id="vrs:V8F66_06940"/>
<dbReference type="Gene3D" id="3.40.50.2000">
    <property type="entry name" value="Glycogen Phosphorylase B"/>
    <property type="match status" value="1"/>
</dbReference>
<organism evidence="1">
    <name type="scientific">Vreelandella sp. SM1641</name>
    <dbReference type="NCBI Taxonomy" id="3126101"/>
    <lineage>
        <taxon>Bacteria</taxon>
        <taxon>Pseudomonadati</taxon>
        <taxon>Pseudomonadota</taxon>
        <taxon>Gammaproteobacteria</taxon>
        <taxon>Oceanospirillales</taxon>
        <taxon>Halomonadaceae</taxon>
        <taxon>Vreelandella</taxon>
    </lineage>
</organism>
<dbReference type="EC" id="2.4.-.-" evidence="1"/>
<dbReference type="GO" id="GO:0016757">
    <property type="term" value="F:glycosyltransferase activity"/>
    <property type="evidence" value="ECO:0007669"/>
    <property type="project" value="UniProtKB-KW"/>
</dbReference>
<name>A0AAU7XQI9_9GAMM</name>
<reference evidence="1" key="1">
    <citation type="submission" date="2024-02" db="EMBL/GenBank/DDBJ databases">
        <title>Complete genome sequence of Vreelandella sp. SM1641, a marine exopolysaccharide-producing bacterium isolated from deep-sea hydrothermal sediment of the southwest Indian Ocean.</title>
        <authorList>
            <person name="Zhu H."/>
            <person name="Sun M."/>
        </authorList>
    </citation>
    <scope>NUCLEOTIDE SEQUENCE</scope>
    <source>
        <strain evidence="1">SM1641</strain>
    </source>
</reference>
<keyword evidence="1" id="KW-0808">Transferase</keyword>
<dbReference type="EMBL" id="CP158484">
    <property type="protein sequence ID" value="XBY60207.1"/>
    <property type="molecule type" value="Genomic_DNA"/>
</dbReference>
<evidence type="ECO:0000313" key="1">
    <source>
        <dbReference type="EMBL" id="XBY60207.1"/>
    </source>
</evidence>
<gene>
    <name evidence="1" type="ORF">V8F66_06940</name>
</gene>
<proteinExistence type="predicted"/>
<dbReference type="RefSeq" id="WP_350359587.1">
    <property type="nucleotide sequence ID" value="NZ_CP158484.1"/>
</dbReference>
<keyword evidence="1" id="KW-0328">Glycosyltransferase</keyword>
<accession>A0AAU7XQI9</accession>
<dbReference type="AlphaFoldDB" id="A0AAU7XQI9"/>
<dbReference type="SUPFAM" id="SSF53756">
    <property type="entry name" value="UDP-Glycosyltransferase/glycogen phosphorylase"/>
    <property type="match status" value="1"/>
</dbReference>
<sequence length="367" mass="41606">MIEYDQEQQGTQPGRWIMLVDRVRPTEDIYFLVSVAPVLRNQGVYVKEIDTRRNWCPWWRSTELASLFKGANVLICRSLPRAWLHWLFQHKAIIGRIIYLIDDNIEAASNDTTLPIAYRRRMRRVAKLQPSMIALADEVVTPSQQLAETLRLKHAHVSVLPPPLLAPLPPLLHFKEPPNETRPWQVGFHGTRSHVADLAQIAPAIIQLHDQRKDVLFEVMLGEHTPEALKLLHRCVTPAPLPWKAFHEYQRQRRIHIGLAPLLPTAFNRGKSYIKFLDIAAMGGVGIFSNRYPYDEIIEHGVDGLLADDDPDDWLHCMQVLLDDPEATLAMARAAAKKAAAIGHHQHALSFWLARSAAISHSPSTGS</sequence>